<feature type="domain" description="GGDEF" evidence="4">
    <location>
        <begin position="525"/>
        <end position="659"/>
    </location>
</feature>
<dbReference type="Pfam" id="PF08448">
    <property type="entry name" value="PAS_4"/>
    <property type="match status" value="2"/>
</dbReference>
<dbReference type="InterPro" id="IPR013656">
    <property type="entry name" value="PAS_4"/>
</dbReference>
<evidence type="ECO:0000313" key="5">
    <source>
        <dbReference type="EMBL" id="GAA1984538.1"/>
    </source>
</evidence>
<evidence type="ECO:0000313" key="6">
    <source>
        <dbReference type="Proteomes" id="UP001501116"/>
    </source>
</evidence>
<dbReference type="InterPro" id="IPR052155">
    <property type="entry name" value="Biofilm_reg_signaling"/>
</dbReference>
<feature type="domain" description="PAC" evidence="2">
    <location>
        <begin position="442"/>
        <end position="497"/>
    </location>
</feature>
<reference evidence="5 6" key="1">
    <citation type="journal article" date="2019" name="Int. J. Syst. Evol. Microbiol.">
        <title>The Global Catalogue of Microorganisms (GCM) 10K type strain sequencing project: providing services to taxonomists for standard genome sequencing and annotation.</title>
        <authorList>
            <consortium name="The Broad Institute Genomics Platform"/>
            <consortium name="The Broad Institute Genome Sequencing Center for Infectious Disease"/>
            <person name="Wu L."/>
            <person name="Ma J."/>
        </authorList>
    </citation>
    <scope>NUCLEOTIDE SEQUENCE [LARGE SCALE GENOMIC DNA]</scope>
    <source>
        <strain evidence="5 6">JCM 14545</strain>
    </source>
</reference>
<organism evidence="5 6">
    <name type="scientific">Amycolatopsis minnesotensis</name>
    <dbReference type="NCBI Taxonomy" id="337894"/>
    <lineage>
        <taxon>Bacteria</taxon>
        <taxon>Bacillati</taxon>
        <taxon>Actinomycetota</taxon>
        <taxon>Actinomycetes</taxon>
        <taxon>Pseudonocardiales</taxon>
        <taxon>Pseudonocardiaceae</taxon>
        <taxon>Amycolatopsis</taxon>
    </lineage>
</organism>
<dbReference type="PROSITE" id="PS50112">
    <property type="entry name" value="PAS"/>
    <property type="match status" value="2"/>
</dbReference>
<dbReference type="SMART" id="SM00267">
    <property type="entry name" value="GGDEF"/>
    <property type="match status" value="1"/>
</dbReference>
<dbReference type="InterPro" id="IPR000160">
    <property type="entry name" value="GGDEF_dom"/>
</dbReference>
<dbReference type="Pfam" id="PF00989">
    <property type="entry name" value="PAS"/>
    <property type="match status" value="1"/>
</dbReference>
<dbReference type="InterPro" id="IPR000014">
    <property type="entry name" value="PAS"/>
</dbReference>
<feature type="domain" description="EAL" evidence="3">
    <location>
        <begin position="668"/>
        <end position="922"/>
    </location>
</feature>
<dbReference type="SUPFAM" id="SSF55073">
    <property type="entry name" value="Nucleotide cyclase"/>
    <property type="match status" value="1"/>
</dbReference>
<evidence type="ECO:0000259" key="4">
    <source>
        <dbReference type="PROSITE" id="PS50887"/>
    </source>
</evidence>
<dbReference type="PROSITE" id="PS50883">
    <property type="entry name" value="EAL"/>
    <property type="match status" value="1"/>
</dbReference>
<dbReference type="InterPro" id="IPR001610">
    <property type="entry name" value="PAC"/>
</dbReference>
<feature type="domain" description="PAS" evidence="1">
    <location>
        <begin position="261"/>
        <end position="312"/>
    </location>
</feature>
<gene>
    <name evidence="5" type="ORF">GCM10009754_72420</name>
</gene>
<dbReference type="RefSeq" id="WP_344429396.1">
    <property type="nucleotide sequence ID" value="NZ_BAAANN010000040.1"/>
</dbReference>
<dbReference type="InterPro" id="IPR035919">
    <property type="entry name" value="EAL_sf"/>
</dbReference>
<protein>
    <submittedName>
        <fullName evidence="5">EAL domain-containing protein</fullName>
    </submittedName>
</protein>
<dbReference type="InterPro" id="IPR000700">
    <property type="entry name" value="PAS-assoc_C"/>
</dbReference>
<feature type="domain" description="PAS" evidence="1">
    <location>
        <begin position="366"/>
        <end position="403"/>
    </location>
</feature>
<dbReference type="SMART" id="SM00091">
    <property type="entry name" value="PAS"/>
    <property type="match status" value="3"/>
</dbReference>
<sequence>MEAGGHDATEDRGADAVAGQLAGAEIPPATETMASWSADFTTNTVTWTPQIPRVLSLTGTNPTEIRDRLAELVAPLTALSKSSKVGDEVELDQAYRSPDGDQRWIRLRANTVGDHIVRGLTGVASDVTDQHTDRQALADLSDRYRLLVELSPDGICVHQNGIVVYANPAAVRMTAAASAEAVLGRPLFDFVDPHSLPELKSRIASLRVAGARSEPTEMSMRTLDGETLAVETVSVRTTWQGRSAYQAIMRDITAQKAAAAALRYQAALVTHVSDAIIATDRHGVVTSWNPAAETVYARAAVEAIGKPVREVVGAQLDPGWVVRFGGVIQTAHRRADGVALAIRVSASEMGDGYVLVCADETARRRAEQHFSTVVASLDEGVMVIGPTGVITTANPAAHRILGIIGSAALVGMRTSELALYDEAGRRIPQDGYPTAMARRSGEPQNGRVVRVRGPEGRSVWLSLTARTLNPDDPGPPSVVASFTDITERRAIAERLAHEATHDPLTGLGNRTLVLRRLTAALGQSDVTSVLFIDLDKFKVINDSLGHSVGDRVLQAAGERLHQCVSPRDLVGRLGGDEFVVVTSTVTDREEVRQLSERLRAALTRPVAVDGRQLHIDASVGIVLAERGDERTAEDLLRDADVAMYQAKTLGRGRYEFFDVELRERMQRRLRLEQDLRAGVHNGQLWPAYQPVVDIATKRIIAVEALLRWDHPAHGPVSPTEFISLAEESDLINTIGAHVLTTTVHEVSGWRAKHGVELDLEVNLSVRQLEDPGLVPAVSEVLRITGLPPKSLCLEVTESALMRDPAAASGVLQELRDLGARLAIDDFGTGYSSLAQLRKLPLDMLKIDQTFVAELGTSPDAAAIVASIIAMAHAVDLTVIAEGVETSRQLEILASLECDQAQGYYFGKPGSAAALLRLIGPDQRWAPGSC</sequence>
<name>A0ABN2SCZ4_9PSEU</name>
<evidence type="ECO:0000259" key="3">
    <source>
        <dbReference type="PROSITE" id="PS50883"/>
    </source>
</evidence>
<dbReference type="Gene3D" id="3.30.70.270">
    <property type="match status" value="1"/>
</dbReference>
<evidence type="ECO:0000259" key="2">
    <source>
        <dbReference type="PROSITE" id="PS50113"/>
    </source>
</evidence>
<dbReference type="InterPro" id="IPR035965">
    <property type="entry name" value="PAS-like_dom_sf"/>
</dbReference>
<dbReference type="PANTHER" id="PTHR44757:SF2">
    <property type="entry name" value="BIOFILM ARCHITECTURE MAINTENANCE PROTEIN MBAA"/>
    <property type="match status" value="1"/>
</dbReference>
<dbReference type="PANTHER" id="PTHR44757">
    <property type="entry name" value="DIGUANYLATE CYCLASE DGCP"/>
    <property type="match status" value="1"/>
</dbReference>
<dbReference type="InterPro" id="IPR043128">
    <property type="entry name" value="Rev_trsase/Diguanyl_cyclase"/>
</dbReference>
<dbReference type="NCBIfam" id="TIGR00229">
    <property type="entry name" value="sensory_box"/>
    <property type="match status" value="2"/>
</dbReference>
<dbReference type="EMBL" id="BAAANN010000040">
    <property type="protein sequence ID" value="GAA1984538.1"/>
    <property type="molecule type" value="Genomic_DNA"/>
</dbReference>
<dbReference type="SUPFAM" id="SSF141868">
    <property type="entry name" value="EAL domain-like"/>
    <property type="match status" value="1"/>
</dbReference>
<dbReference type="Pfam" id="PF00563">
    <property type="entry name" value="EAL"/>
    <property type="match status" value="1"/>
</dbReference>
<dbReference type="Proteomes" id="UP001501116">
    <property type="component" value="Unassembled WGS sequence"/>
</dbReference>
<dbReference type="CDD" id="cd00130">
    <property type="entry name" value="PAS"/>
    <property type="match status" value="3"/>
</dbReference>
<dbReference type="Gene3D" id="3.30.450.20">
    <property type="entry name" value="PAS domain"/>
    <property type="match status" value="4"/>
</dbReference>
<dbReference type="SMART" id="SM00086">
    <property type="entry name" value="PAC"/>
    <property type="match status" value="3"/>
</dbReference>
<comment type="caution">
    <text evidence="5">The sequence shown here is derived from an EMBL/GenBank/DDBJ whole genome shotgun (WGS) entry which is preliminary data.</text>
</comment>
<dbReference type="InterPro" id="IPR029787">
    <property type="entry name" value="Nucleotide_cyclase"/>
</dbReference>
<keyword evidence="6" id="KW-1185">Reference proteome</keyword>
<dbReference type="InterPro" id="IPR001633">
    <property type="entry name" value="EAL_dom"/>
</dbReference>
<evidence type="ECO:0000259" key="1">
    <source>
        <dbReference type="PROSITE" id="PS50112"/>
    </source>
</evidence>
<dbReference type="Gene3D" id="3.20.20.450">
    <property type="entry name" value="EAL domain"/>
    <property type="match status" value="1"/>
</dbReference>
<dbReference type="SMART" id="SM00052">
    <property type="entry name" value="EAL"/>
    <property type="match status" value="1"/>
</dbReference>
<dbReference type="CDD" id="cd01949">
    <property type="entry name" value="GGDEF"/>
    <property type="match status" value="1"/>
</dbReference>
<dbReference type="NCBIfam" id="TIGR00254">
    <property type="entry name" value="GGDEF"/>
    <property type="match status" value="1"/>
</dbReference>
<dbReference type="PROSITE" id="PS50113">
    <property type="entry name" value="PAC"/>
    <property type="match status" value="1"/>
</dbReference>
<proteinExistence type="predicted"/>
<dbReference type="InterPro" id="IPR013767">
    <property type="entry name" value="PAS_fold"/>
</dbReference>
<accession>A0ABN2SCZ4</accession>
<dbReference type="CDD" id="cd01948">
    <property type="entry name" value="EAL"/>
    <property type="match status" value="1"/>
</dbReference>
<dbReference type="PROSITE" id="PS50887">
    <property type="entry name" value="GGDEF"/>
    <property type="match status" value="1"/>
</dbReference>
<dbReference type="SUPFAM" id="SSF55785">
    <property type="entry name" value="PYP-like sensor domain (PAS domain)"/>
    <property type="match status" value="3"/>
</dbReference>
<dbReference type="Pfam" id="PF00990">
    <property type="entry name" value="GGDEF"/>
    <property type="match status" value="1"/>
</dbReference>